<feature type="domain" description="ANTAR" evidence="1">
    <location>
        <begin position="1"/>
        <end position="51"/>
    </location>
</feature>
<dbReference type="Pfam" id="PF03861">
    <property type="entry name" value="ANTAR"/>
    <property type="match status" value="1"/>
</dbReference>
<evidence type="ECO:0000313" key="2">
    <source>
        <dbReference type="EMBL" id="MCT7657471.1"/>
    </source>
</evidence>
<dbReference type="PROSITE" id="PS50921">
    <property type="entry name" value="ANTAR"/>
    <property type="match status" value="1"/>
</dbReference>
<organism evidence="2 3">
    <name type="scientific">Mycobacterium deserti</name>
    <dbReference type="NCBI Taxonomy" id="2978347"/>
    <lineage>
        <taxon>Bacteria</taxon>
        <taxon>Bacillati</taxon>
        <taxon>Actinomycetota</taxon>
        <taxon>Actinomycetes</taxon>
        <taxon>Mycobacteriales</taxon>
        <taxon>Mycobacteriaceae</taxon>
        <taxon>Mycobacterium</taxon>
    </lineage>
</organism>
<dbReference type="RefSeq" id="WP_260991517.1">
    <property type="nucleotide sequence ID" value="NZ_JAODWD010000001.1"/>
</dbReference>
<keyword evidence="3" id="KW-1185">Reference proteome</keyword>
<dbReference type="Proteomes" id="UP001206639">
    <property type="component" value="Unassembled WGS sequence"/>
</dbReference>
<accession>A0ABT2M5C9</accession>
<name>A0ABT2M5C9_9MYCO</name>
<dbReference type="SMART" id="SM01012">
    <property type="entry name" value="ANTAR"/>
    <property type="match status" value="1"/>
</dbReference>
<comment type="caution">
    <text evidence="2">The sequence shown here is derived from an EMBL/GenBank/DDBJ whole genome shotgun (WGS) entry which is preliminary data.</text>
</comment>
<evidence type="ECO:0000313" key="3">
    <source>
        <dbReference type="Proteomes" id="UP001206639"/>
    </source>
</evidence>
<dbReference type="InterPro" id="IPR005561">
    <property type="entry name" value="ANTAR"/>
</dbReference>
<gene>
    <name evidence="2" type="ORF">N4S67_03440</name>
</gene>
<dbReference type="Gene3D" id="1.10.10.10">
    <property type="entry name" value="Winged helix-like DNA-binding domain superfamily/Winged helix DNA-binding domain"/>
    <property type="match status" value="1"/>
</dbReference>
<evidence type="ECO:0000259" key="1">
    <source>
        <dbReference type="PROSITE" id="PS50921"/>
    </source>
</evidence>
<dbReference type="InterPro" id="IPR036388">
    <property type="entry name" value="WH-like_DNA-bd_sf"/>
</dbReference>
<reference evidence="3" key="1">
    <citation type="submission" date="2023-07" db="EMBL/GenBank/DDBJ databases">
        <authorList>
            <person name="Deng Y."/>
            <person name="Zhang Y.-Q."/>
        </authorList>
    </citation>
    <scope>NUCLEOTIDE SEQUENCE [LARGE SCALE GENOMIC DNA]</scope>
    <source>
        <strain evidence="3">CPCC 205710</strain>
    </source>
</reference>
<dbReference type="EMBL" id="JAODWD010000001">
    <property type="protein sequence ID" value="MCT7657471.1"/>
    <property type="molecule type" value="Genomic_DNA"/>
</dbReference>
<sequence>MTSELSTAVIDQARGMLMLVYEMDDESALQKLCWRAEQTNTTLRAVAEQLVIDFVALSAATMPPRSVFDKMFDTLHHRIL</sequence>
<protein>
    <submittedName>
        <fullName evidence="2">ANTAR domain-containing protein</fullName>
    </submittedName>
</protein>
<proteinExistence type="predicted"/>